<dbReference type="Proteomes" id="UP001324427">
    <property type="component" value="Unassembled WGS sequence"/>
</dbReference>
<protein>
    <submittedName>
        <fullName evidence="1">Uncharacterized protein</fullName>
    </submittedName>
</protein>
<organism evidence="1 2">
    <name type="scientific">Oleoguttula mirabilis</name>
    <dbReference type="NCBI Taxonomy" id="1507867"/>
    <lineage>
        <taxon>Eukaryota</taxon>
        <taxon>Fungi</taxon>
        <taxon>Dikarya</taxon>
        <taxon>Ascomycota</taxon>
        <taxon>Pezizomycotina</taxon>
        <taxon>Dothideomycetes</taxon>
        <taxon>Dothideomycetidae</taxon>
        <taxon>Mycosphaerellales</taxon>
        <taxon>Teratosphaeriaceae</taxon>
        <taxon>Oleoguttula</taxon>
    </lineage>
</organism>
<name>A0AAV9JP15_9PEZI</name>
<accession>A0AAV9JP15</accession>
<gene>
    <name evidence="1" type="ORF">LTR36_001340</name>
</gene>
<keyword evidence="2" id="KW-1185">Reference proteome</keyword>
<reference evidence="1 2" key="1">
    <citation type="submission" date="2021-11" db="EMBL/GenBank/DDBJ databases">
        <title>Black yeast isolated from Biological Soil Crust.</title>
        <authorList>
            <person name="Kurbessoian T."/>
        </authorList>
    </citation>
    <scope>NUCLEOTIDE SEQUENCE [LARGE SCALE GENOMIC DNA]</scope>
    <source>
        <strain evidence="1 2">CCFEE 5522</strain>
    </source>
</reference>
<dbReference type="AlphaFoldDB" id="A0AAV9JP15"/>
<comment type="caution">
    <text evidence="1">The sequence shown here is derived from an EMBL/GenBank/DDBJ whole genome shotgun (WGS) entry which is preliminary data.</text>
</comment>
<dbReference type="EMBL" id="JAVFHQ010000012">
    <property type="protein sequence ID" value="KAK4547119.1"/>
    <property type="molecule type" value="Genomic_DNA"/>
</dbReference>
<proteinExistence type="predicted"/>
<evidence type="ECO:0000313" key="2">
    <source>
        <dbReference type="Proteomes" id="UP001324427"/>
    </source>
</evidence>
<sequence>MRIDYLRYCVPNYKGLWWVEVDEVARQHGETTQISDLKLILSSNNSFGPFCVRMLLGYDDPILPHVETVAHRAAWALDYQVTHVVQHQGLLTLRIVHARLRAGEGRGEGAHQAAVAALTPFEDAGAEVELEVLKEDLMKAHADGLWGLASPDAHDP</sequence>
<evidence type="ECO:0000313" key="1">
    <source>
        <dbReference type="EMBL" id="KAK4547119.1"/>
    </source>
</evidence>